<dbReference type="KEGG" id="phl:KKY_1463"/>
<accession>G4R9S6</accession>
<dbReference type="AlphaFoldDB" id="G4R9S6"/>
<dbReference type="InterPro" id="IPR002818">
    <property type="entry name" value="DJ-1/PfpI"/>
</dbReference>
<dbReference type="InterPro" id="IPR006286">
    <property type="entry name" value="C56_PfpI-like"/>
</dbReference>
<comment type="similarity">
    <text evidence="1">Belongs to the peptidase C56 family.</text>
</comment>
<dbReference type="NCBIfam" id="TIGR01382">
    <property type="entry name" value="PfpI"/>
    <property type="match status" value="1"/>
</dbReference>
<feature type="domain" description="DJ-1/PfpI" evidence="2">
    <location>
        <begin position="7"/>
        <end position="175"/>
    </location>
</feature>
<dbReference type="PANTHER" id="PTHR42733">
    <property type="entry name" value="DJ-1 PROTEIN"/>
    <property type="match status" value="1"/>
</dbReference>
<dbReference type="STRING" id="1082931.KKY_1463"/>
<evidence type="ECO:0000259" key="2">
    <source>
        <dbReference type="Pfam" id="PF01965"/>
    </source>
</evidence>
<sequence length="186" mass="20404">MQNLQGKSIAILATNGFEQSELEVPRDKLRGAGATVHVISLEPGRIKGWDKDDWGNPVDVDRTLDSVSADDYDAIVLPGGQINPDLLRVEQKALDFISKFWSDNKTVAAICHAPWLLVETGIAKGRKMTSYPSVKTDVINAGAHWQDSPVVTDQGLVTSRNPGDLDAFCEKIAEEIKEGRHERRAA</sequence>
<keyword evidence="4" id="KW-1185">Reference proteome</keyword>
<dbReference type="Proteomes" id="UP000008850">
    <property type="component" value="Chromosome"/>
</dbReference>
<dbReference type="CDD" id="cd03134">
    <property type="entry name" value="GATase1_PfpI_like"/>
    <property type="match status" value="1"/>
</dbReference>
<proteinExistence type="inferred from homology"/>
<evidence type="ECO:0000313" key="4">
    <source>
        <dbReference type="Proteomes" id="UP000008850"/>
    </source>
</evidence>
<dbReference type="PROSITE" id="PS51276">
    <property type="entry name" value="PEPTIDASE_C56_PFPI"/>
    <property type="match status" value="1"/>
</dbReference>
<dbReference type="EMBL" id="CP003075">
    <property type="protein sequence ID" value="AEQ51483.1"/>
    <property type="molecule type" value="Genomic_DNA"/>
</dbReference>
<dbReference type="InterPro" id="IPR029062">
    <property type="entry name" value="Class_I_gatase-like"/>
</dbReference>
<evidence type="ECO:0000313" key="3">
    <source>
        <dbReference type="EMBL" id="AEQ51483.1"/>
    </source>
</evidence>
<reference evidence="3 4" key="1">
    <citation type="journal article" date="2012" name="J. Bacteriol.">
        <title>Complete genome sequence of Pelagibacterium halotolerans B2T.</title>
        <authorList>
            <person name="Huo Y.Y."/>
            <person name="Cheng H."/>
            <person name="Han X.F."/>
            <person name="Jiang X.W."/>
            <person name="Sun C."/>
            <person name="Zhang X.Q."/>
            <person name="Zhu X.F."/>
            <person name="Liu Y.F."/>
            <person name="Li P.F."/>
            <person name="Ni P.X."/>
            <person name="Wu M."/>
        </authorList>
    </citation>
    <scope>NUCLEOTIDE SEQUENCE [LARGE SCALE GENOMIC DNA]</scope>
    <source>
        <strain evidence="4">DSM 22347 / JCM 15775 / CGMCC 1.7692 / B2</strain>
    </source>
</reference>
<dbReference type="HOGENOM" id="CLU_000445_44_4_5"/>
<dbReference type="Pfam" id="PF01965">
    <property type="entry name" value="DJ-1_PfpI"/>
    <property type="match status" value="1"/>
</dbReference>
<name>G4R9S6_PELHB</name>
<dbReference type="eggNOG" id="COG0693">
    <property type="taxonomic scope" value="Bacteria"/>
</dbReference>
<protein>
    <submittedName>
        <fullName evidence="3">ThiJ/PfpI family protein</fullName>
    </submittedName>
</protein>
<gene>
    <name evidence="3" type="ordered locus">KKY_1463</name>
</gene>
<dbReference type="Gene3D" id="3.40.50.880">
    <property type="match status" value="1"/>
</dbReference>
<dbReference type="RefSeq" id="WP_014130632.1">
    <property type="nucleotide sequence ID" value="NC_016078.1"/>
</dbReference>
<dbReference type="MEROPS" id="C56.001"/>
<organism evidence="3 4">
    <name type="scientific">Pelagibacterium halotolerans (strain DSM 22347 / JCM 15775 / CGMCC 1.7692 / B2)</name>
    <dbReference type="NCBI Taxonomy" id="1082931"/>
    <lineage>
        <taxon>Bacteria</taxon>
        <taxon>Pseudomonadati</taxon>
        <taxon>Pseudomonadota</taxon>
        <taxon>Alphaproteobacteria</taxon>
        <taxon>Hyphomicrobiales</taxon>
        <taxon>Devosiaceae</taxon>
        <taxon>Pelagibacterium</taxon>
    </lineage>
</organism>
<evidence type="ECO:0000256" key="1">
    <source>
        <dbReference type="ARBA" id="ARBA00008542"/>
    </source>
</evidence>
<dbReference type="PANTHER" id="PTHR42733:SF12">
    <property type="entry name" value="PROTEINASE"/>
    <property type="match status" value="1"/>
</dbReference>
<dbReference type="SUPFAM" id="SSF52317">
    <property type="entry name" value="Class I glutamine amidotransferase-like"/>
    <property type="match status" value="1"/>
</dbReference>
<dbReference type="PATRIC" id="fig|1082931.4.peg.1440"/>